<protein>
    <submittedName>
        <fullName evidence="2">Uncharacterized protein</fullName>
    </submittedName>
</protein>
<dbReference type="EMBL" id="JAPCWZ010000003">
    <property type="protein sequence ID" value="KAK8872292.1"/>
    <property type="molecule type" value="Genomic_DNA"/>
</dbReference>
<sequence>MLVAWEEIAMAFGMKESNLESYDRWAKLTQLSRTRARDALIAFPYTFLSEHEKRLVDADVFKRIDAETGSRRTAVDTPRERVNLANKGDDVGQNKQHHRGHLRRWNTEREQEVKDIASIPLTASCFNGMEVDVDKDRTSDSPLPKCISTEGTLSPISYEVPRSDIVPGPECPTRSSKPQQPSNRVTKLPTTHRPSTKLVEPNRTSSTEN</sequence>
<keyword evidence="3" id="KW-1185">Reference proteome</keyword>
<evidence type="ECO:0000256" key="1">
    <source>
        <dbReference type="SAM" id="MobiDB-lite"/>
    </source>
</evidence>
<organism evidence="2 3">
    <name type="scientific">Apiospora arundinis</name>
    <dbReference type="NCBI Taxonomy" id="335852"/>
    <lineage>
        <taxon>Eukaryota</taxon>
        <taxon>Fungi</taxon>
        <taxon>Dikarya</taxon>
        <taxon>Ascomycota</taxon>
        <taxon>Pezizomycotina</taxon>
        <taxon>Sordariomycetes</taxon>
        <taxon>Xylariomycetidae</taxon>
        <taxon>Amphisphaeriales</taxon>
        <taxon>Apiosporaceae</taxon>
        <taxon>Apiospora</taxon>
    </lineage>
</organism>
<comment type="caution">
    <text evidence="2">The sequence shown here is derived from an EMBL/GenBank/DDBJ whole genome shotgun (WGS) entry which is preliminary data.</text>
</comment>
<gene>
    <name evidence="2" type="ORF">PGQ11_002806</name>
</gene>
<feature type="region of interest" description="Disordered" evidence="1">
    <location>
        <begin position="135"/>
        <end position="209"/>
    </location>
</feature>
<evidence type="ECO:0000313" key="2">
    <source>
        <dbReference type="EMBL" id="KAK8872292.1"/>
    </source>
</evidence>
<name>A0ABR2J349_9PEZI</name>
<evidence type="ECO:0000313" key="3">
    <source>
        <dbReference type="Proteomes" id="UP001390339"/>
    </source>
</evidence>
<reference evidence="2 3" key="1">
    <citation type="journal article" date="2024" name="IMA Fungus">
        <title>Apiospora arundinis, a panoply of carbohydrate-active enzymes and secondary metabolites.</title>
        <authorList>
            <person name="Sorensen T."/>
            <person name="Petersen C."/>
            <person name="Muurmann A.T."/>
            <person name="Christiansen J.V."/>
            <person name="Brundto M.L."/>
            <person name="Overgaard C.K."/>
            <person name="Boysen A.T."/>
            <person name="Wollenberg R.D."/>
            <person name="Larsen T.O."/>
            <person name="Sorensen J.L."/>
            <person name="Nielsen K.L."/>
            <person name="Sondergaard T.E."/>
        </authorList>
    </citation>
    <scope>NUCLEOTIDE SEQUENCE [LARGE SCALE GENOMIC DNA]</scope>
    <source>
        <strain evidence="2 3">AAU 773</strain>
    </source>
</reference>
<proteinExistence type="predicted"/>
<feature type="compositionally biased region" description="Polar residues" evidence="1">
    <location>
        <begin position="173"/>
        <end position="193"/>
    </location>
</feature>
<accession>A0ABR2J349</accession>
<dbReference type="Proteomes" id="UP001390339">
    <property type="component" value="Unassembled WGS sequence"/>
</dbReference>